<dbReference type="InterPro" id="IPR011050">
    <property type="entry name" value="Pectin_lyase_fold/virulence"/>
</dbReference>
<dbReference type="Gene3D" id="2.60.40.3350">
    <property type="match status" value="1"/>
</dbReference>
<organism evidence="3 4">
    <name type="scientific">Clostridium tetani</name>
    <dbReference type="NCBI Taxonomy" id="1513"/>
    <lineage>
        <taxon>Bacteria</taxon>
        <taxon>Bacillati</taxon>
        <taxon>Bacillota</taxon>
        <taxon>Clostridia</taxon>
        <taxon>Eubacteriales</taxon>
        <taxon>Clostridiaceae</taxon>
        <taxon>Clostridium</taxon>
    </lineage>
</organism>
<accession>A0ABY0ETU5</accession>
<name>A0ABY0ETU5_CLOTA</name>
<comment type="caution">
    <text evidence="3">The sequence shown here is derived from an EMBL/GenBank/DDBJ whole genome shotgun (WGS) entry which is preliminary data.</text>
</comment>
<proteinExistence type="predicted"/>
<evidence type="ECO:0000256" key="1">
    <source>
        <dbReference type="SAM" id="MobiDB-lite"/>
    </source>
</evidence>
<dbReference type="EMBL" id="QMAU01000022">
    <property type="protein sequence ID" value="RXI57406.1"/>
    <property type="molecule type" value="Genomic_DNA"/>
</dbReference>
<evidence type="ECO:0000259" key="2">
    <source>
        <dbReference type="Pfam" id="PF10651"/>
    </source>
</evidence>
<reference evidence="3 4" key="1">
    <citation type="submission" date="2018-06" db="EMBL/GenBank/DDBJ databases">
        <title>Genome conservation of Clostridium tetani.</title>
        <authorList>
            <person name="Bruggemann H."/>
            <person name="Popoff M.R."/>
        </authorList>
    </citation>
    <scope>NUCLEOTIDE SEQUENCE [LARGE SCALE GENOMIC DNA]</scope>
    <source>
        <strain evidence="3 4">63.05</strain>
    </source>
</reference>
<dbReference type="Pfam" id="PF10651">
    <property type="entry name" value="BppU_N"/>
    <property type="match status" value="1"/>
</dbReference>
<feature type="domain" description="BppU N-terminal" evidence="2">
    <location>
        <begin position="3"/>
        <end position="136"/>
    </location>
</feature>
<evidence type="ECO:0000313" key="3">
    <source>
        <dbReference type="EMBL" id="RXI57406.1"/>
    </source>
</evidence>
<feature type="region of interest" description="Disordered" evidence="1">
    <location>
        <begin position="164"/>
        <end position="242"/>
    </location>
</feature>
<feature type="region of interest" description="Disordered" evidence="1">
    <location>
        <begin position="583"/>
        <end position="603"/>
    </location>
</feature>
<protein>
    <submittedName>
        <fullName evidence="3">DUF2479 domain-containing protein</fullName>
    </submittedName>
</protein>
<dbReference type="Proteomes" id="UP000290273">
    <property type="component" value="Unassembled WGS sequence"/>
</dbReference>
<evidence type="ECO:0000313" key="4">
    <source>
        <dbReference type="Proteomes" id="UP000290273"/>
    </source>
</evidence>
<dbReference type="InterPro" id="IPR018913">
    <property type="entry name" value="BppU_N"/>
</dbReference>
<dbReference type="RefSeq" id="WP_052219519.1">
    <property type="nucleotide sequence ID" value="NZ_CASHSX010000003.1"/>
</dbReference>
<dbReference type="SUPFAM" id="SSF51126">
    <property type="entry name" value="Pectin lyase-like"/>
    <property type="match status" value="1"/>
</dbReference>
<gene>
    <name evidence="3" type="ORF">DP131_05240</name>
</gene>
<sequence>MEKKFDLLIDTKRTCFNAIRGLKEGDNNSVLNITLVQNSVPFDLTDLTVRINYKTPNNKLFLQMADVINPTEGEIKINVLTKVLNLAGEVKADLSVFDKDNRKITSVTFNMFVDASIYRNDYIEPEDLDLIQSVYTEEEKRIRQEKAREKNEDIRKEKEIARETEENKRVKTEKIRQENENKRVESENIRADTESIRKSNETNRDEAEKIRQVNEKTRLENEKSREKNETKRIESENKRETQEVARQQGYTNMKNNIDNFSVCEEYNPKKEYKKFNRVTFGGSSYECLKDCAGIEPSNAGYWICIAEKGKDGDGAGDMLKEVYDKNNNGIVDLAEKANSVEWENVKNKPDLNGKVTSINGKTGEVELKATDIKFSEGYTLQHFNYITNRRLDNIFCLDRRHYYIDSVNGNDNNDGTSKETAFKTLSRASSEMPMLSYLGGEIDIINDLPIKNNVFFSNCLSGSNNLKIFSSNGSKLIGDGGTRYIYIDNTPWMEIQDLTLDNIAISPRHNTYIELKRINFLNSNSPVYLDYGATAYVTGCKFGVHTDVCLTADTLSRIHSYENSGEGKTYGLRALRGSLISKDKGQPTGADSNEFTASGGVIR</sequence>